<evidence type="ECO:0000313" key="2">
    <source>
        <dbReference type="Proteomes" id="UP001597221"/>
    </source>
</evidence>
<protein>
    <submittedName>
        <fullName evidence="1">Uncharacterized protein</fullName>
    </submittedName>
</protein>
<dbReference type="EMBL" id="JBHUDE010000018">
    <property type="protein sequence ID" value="MFD1607068.1"/>
    <property type="molecule type" value="Genomic_DNA"/>
</dbReference>
<keyword evidence="2" id="KW-1185">Reference proteome</keyword>
<evidence type="ECO:0000313" key="1">
    <source>
        <dbReference type="EMBL" id="MFD1607068.1"/>
    </source>
</evidence>
<comment type="caution">
    <text evidence="1">The sequence shown here is derived from an EMBL/GenBank/DDBJ whole genome shotgun (WGS) entry which is preliminary data.</text>
</comment>
<sequence length="196" mass="23099">MFTKEELKQVISGEAIGHVFPYHTNNPQEIEAHIRRLFYHLKRIPNLIIEAEWDHFGSGYASFVELYCYRKEDVTVLEEWRDIQEIQINGMIINVCRLAPVVIMGEDERSRKYRKSTGEVLSGGSGTLLDGLHRLQLTEKFKCLEQQIIQTLEEFDYQVLDQKVAELPLDFRTSIATLYRDSREYKVMDALFYWED</sequence>
<name>A0ABW4HNV5_9BACI</name>
<dbReference type="RefSeq" id="WP_379596408.1">
    <property type="nucleotide sequence ID" value="NZ_JBHUDE010000018.1"/>
</dbReference>
<proteinExistence type="predicted"/>
<gene>
    <name evidence="1" type="ORF">ACFSBH_05310</name>
</gene>
<reference evidence="2" key="1">
    <citation type="journal article" date="2019" name="Int. J. Syst. Evol. Microbiol.">
        <title>The Global Catalogue of Microorganisms (GCM) 10K type strain sequencing project: providing services to taxonomists for standard genome sequencing and annotation.</title>
        <authorList>
            <consortium name="The Broad Institute Genomics Platform"/>
            <consortium name="The Broad Institute Genome Sequencing Center for Infectious Disease"/>
            <person name="Wu L."/>
            <person name="Ma J."/>
        </authorList>
    </citation>
    <scope>NUCLEOTIDE SEQUENCE [LARGE SCALE GENOMIC DNA]</scope>
    <source>
        <strain evidence="2">CGMCC 1.12376</strain>
    </source>
</reference>
<accession>A0ABW4HNV5</accession>
<dbReference type="Proteomes" id="UP001597221">
    <property type="component" value="Unassembled WGS sequence"/>
</dbReference>
<organism evidence="1 2">
    <name type="scientific">Oceanobacillus luteolus</name>
    <dbReference type="NCBI Taxonomy" id="1274358"/>
    <lineage>
        <taxon>Bacteria</taxon>
        <taxon>Bacillati</taxon>
        <taxon>Bacillota</taxon>
        <taxon>Bacilli</taxon>
        <taxon>Bacillales</taxon>
        <taxon>Bacillaceae</taxon>
        <taxon>Oceanobacillus</taxon>
    </lineage>
</organism>